<dbReference type="AlphaFoldDB" id="D1AH51"/>
<dbReference type="InterPro" id="IPR050767">
    <property type="entry name" value="Sel1_AlgK"/>
</dbReference>
<dbReference type="HOGENOM" id="CLU_000288_36_0_0"/>
<dbReference type="eggNOG" id="COG0790">
    <property type="taxonomic scope" value="Bacteria"/>
</dbReference>
<proteinExistence type="predicted"/>
<dbReference type="KEGG" id="str:Sterm_1217"/>
<dbReference type="PANTHER" id="PTHR11102">
    <property type="entry name" value="SEL-1-LIKE PROTEIN"/>
    <property type="match status" value="1"/>
</dbReference>
<dbReference type="Proteomes" id="UP000000845">
    <property type="component" value="Chromosome"/>
</dbReference>
<protein>
    <submittedName>
        <fullName evidence="1">Sel1 domain protein repeat-containing protein</fullName>
    </submittedName>
</protein>
<accession>D1AH51</accession>
<keyword evidence="2" id="KW-1185">Reference proteome</keyword>
<evidence type="ECO:0000313" key="2">
    <source>
        <dbReference type="Proteomes" id="UP000000845"/>
    </source>
</evidence>
<dbReference type="PROSITE" id="PS51257">
    <property type="entry name" value="PROKAR_LIPOPROTEIN"/>
    <property type="match status" value="1"/>
</dbReference>
<dbReference type="InterPro" id="IPR006597">
    <property type="entry name" value="Sel1-like"/>
</dbReference>
<name>D1AH51_SEBTE</name>
<dbReference type="RefSeq" id="WP_012860681.1">
    <property type="nucleotide sequence ID" value="NC_013517.1"/>
</dbReference>
<organism evidence="1 2">
    <name type="scientific">Sebaldella termitidis (strain ATCC 33386 / NCTC 11300)</name>
    <dbReference type="NCBI Taxonomy" id="526218"/>
    <lineage>
        <taxon>Bacteria</taxon>
        <taxon>Fusobacteriati</taxon>
        <taxon>Fusobacteriota</taxon>
        <taxon>Fusobacteriia</taxon>
        <taxon>Fusobacteriales</taxon>
        <taxon>Leptotrichiaceae</taxon>
        <taxon>Sebaldella</taxon>
    </lineage>
</organism>
<dbReference type="STRING" id="526218.Sterm_1217"/>
<dbReference type="SMART" id="SM00028">
    <property type="entry name" value="TPR"/>
    <property type="match status" value="2"/>
</dbReference>
<evidence type="ECO:0000313" key="1">
    <source>
        <dbReference type="EMBL" id="ACZ08085.1"/>
    </source>
</evidence>
<dbReference type="Gene3D" id="1.25.40.10">
    <property type="entry name" value="Tetratricopeptide repeat domain"/>
    <property type="match status" value="2"/>
</dbReference>
<dbReference type="InterPro" id="IPR019734">
    <property type="entry name" value="TPR_rpt"/>
</dbReference>
<reference evidence="1 2" key="2">
    <citation type="journal article" date="2010" name="Stand. Genomic Sci.">
        <title>Complete genome sequence of Sebaldella termitidis type strain (NCTC 11300).</title>
        <authorList>
            <person name="Harmon-Smith M."/>
            <person name="Celia L."/>
            <person name="Chertkov O."/>
            <person name="Lapidus A."/>
            <person name="Copeland A."/>
            <person name="Glavina Del Rio T."/>
            <person name="Nolan M."/>
            <person name="Lucas S."/>
            <person name="Tice H."/>
            <person name="Cheng J.F."/>
            <person name="Han C."/>
            <person name="Detter J.C."/>
            <person name="Bruce D."/>
            <person name="Goodwin L."/>
            <person name="Pitluck S."/>
            <person name="Pati A."/>
            <person name="Liolios K."/>
            <person name="Ivanova N."/>
            <person name="Mavromatis K."/>
            <person name="Mikhailova N."/>
            <person name="Chen A."/>
            <person name="Palaniappan K."/>
            <person name="Land M."/>
            <person name="Hauser L."/>
            <person name="Chang Y.J."/>
            <person name="Jeffries C.D."/>
            <person name="Brettin T."/>
            <person name="Goker M."/>
            <person name="Beck B."/>
            <person name="Bristow J."/>
            <person name="Eisen J.A."/>
            <person name="Markowitz V."/>
            <person name="Hugenholtz P."/>
            <person name="Kyrpides N.C."/>
            <person name="Klenk H.P."/>
            <person name="Chen F."/>
        </authorList>
    </citation>
    <scope>NUCLEOTIDE SEQUENCE [LARGE SCALE GENOMIC DNA]</scope>
    <source>
        <strain evidence="2">ATCC 33386 / NCTC 11300</strain>
    </source>
</reference>
<gene>
    <name evidence="1" type="ordered locus">Sterm_1217</name>
</gene>
<dbReference type="EMBL" id="CP001739">
    <property type="protein sequence ID" value="ACZ08085.1"/>
    <property type="molecule type" value="Genomic_DNA"/>
</dbReference>
<dbReference type="PANTHER" id="PTHR11102:SF160">
    <property type="entry name" value="ERAD-ASSOCIATED E3 UBIQUITIN-PROTEIN LIGASE COMPONENT HRD3"/>
    <property type="match status" value="1"/>
</dbReference>
<dbReference type="Pfam" id="PF08238">
    <property type="entry name" value="Sel1"/>
    <property type="match status" value="6"/>
</dbReference>
<dbReference type="SMART" id="SM00671">
    <property type="entry name" value="SEL1"/>
    <property type="match status" value="6"/>
</dbReference>
<dbReference type="SUPFAM" id="SSF81901">
    <property type="entry name" value="HCP-like"/>
    <property type="match status" value="1"/>
</dbReference>
<dbReference type="InterPro" id="IPR011990">
    <property type="entry name" value="TPR-like_helical_dom_sf"/>
</dbReference>
<reference evidence="2" key="1">
    <citation type="submission" date="2009-09" db="EMBL/GenBank/DDBJ databases">
        <title>The complete chromosome of Sebaldella termitidis ATCC 33386.</title>
        <authorList>
            <consortium name="US DOE Joint Genome Institute (JGI-PGF)"/>
            <person name="Lucas S."/>
            <person name="Copeland A."/>
            <person name="Lapidus A."/>
            <person name="Glavina del Rio T."/>
            <person name="Dalin E."/>
            <person name="Tice H."/>
            <person name="Bruce D."/>
            <person name="Goodwin L."/>
            <person name="Pitluck S."/>
            <person name="Kyrpides N."/>
            <person name="Mavromatis K."/>
            <person name="Ivanova N."/>
            <person name="Mikhailova N."/>
            <person name="Sims D."/>
            <person name="Meincke L."/>
            <person name="Brettin T."/>
            <person name="Detter J.C."/>
            <person name="Han C."/>
            <person name="Larimer F."/>
            <person name="Land M."/>
            <person name="Hauser L."/>
            <person name="Markowitz V."/>
            <person name="Cheng J.F."/>
            <person name="Hugenholtz P."/>
            <person name="Woyke T."/>
            <person name="Wu D."/>
            <person name="Eisen J.A."/>
        </authorList>
    </citation>
    <scope>NUCLEOTIDE SEQUENCE [LARGE SCALE GENOMIC DNA]</scope>
    <source>
        <strain evidence="2">ATCC 33386 / NCTC 11300</strain>
    </source>
</reference>
<sequence length="281" mass="33101">MKKIYRLLLLFVLILFILSCSGQNDEEIKKVIERIENVSGKTDEQKYTDLYVTGVLWENKDVRTAEKYYLEAAKYKKSSYADIGRMYYRKVNKKKGIEKYKEGWKNGDSESANELGIIYDRYEKKPEEAEKWWKLAGEQGNASAQFSLGLMYEEKGEISNSIKWYKKSAEQDNIKAQYNLALLFKEKNMLKEAEYWYGKAAESGDTDSQNGLGIIYEKRQNYIEAEKWYKKSSEGGNKNGKYNLAYLYETIFKDFEKAKILYLELDDKNSMERIENMERVK</sequence>